<dbReference type="AlphaFoldDB" id="T0YAK3"/>
<reference evidence="1" key="2">
    <citation type="journal article" date="2014" name="ISME J.">
        <title>Microbial stratification in low pH oxic and suboxic macroscopic growths along an acid mine drainage.</title>
        <authorList>
            <person name="Mendez-Garcia C."/>
            <person name="Mesa V."/>
            <person name="Sprenger R.R."/>
            <person name="Richter M."/>
            <person name="Diez M.S."/>
            <person name="Solano J."/>
            <person name="Bargiela R."/>
            <person name="Golyshina O.V."/>
            <person name="Manteca A."/>
            <person name="Ramos J.L."/>
            <person name="Gallego J.R."/>
            <person name="Llorente I."/>
            <person name="Martins Dos Santos V.A."/>
            <person name="Jensen O.N."/>
            <person name="Pelaez A.I."/>
            <person name="Sanchez J."/>
            <person name="Ferrer M."/>
        </authorList>
    </citation>
    <scope>NUCLEOTIDE SEQUENCE</scope>
</reference>
<gene>
    <name evidence="1" type="ORF">B1B_18557</name>
</gene>
<protein>
    <recommendedName>
        <fullName evidence="2">NAD(+) kinase</fullName>
    </recommendedName>
</protein>
<dbReference type="SUPFAM" id="SSF111331">
    <property type="entry name" value="NAD kinase/diacylglycerol kinase-like"/>
    <property type="match status" value="1"/>
</dbReference>
<evidence type="ECO:0008006" key="2">
    <source>
        <dbReference type="Google" id="ProtNLM"/>
    </source>
</evidence>
<reference evidence="1" key="1">
    <citation type="submission" date="2013-08" db="EMBL/GenBank/DDBJ databases">
        <authorList>
            <person name="Mendez C."/>
            <person name="Richter M."/>
            <person name="Ferrer M."/>
            <person name="Sanchez J."/>
        </authorList>
    </citation>
    <scope>NUCLEOTIDE SEQUENCE</scope>
</reference>
<name>T0YAK3_9ZZZZ</name>
<sequence length="57" mass="6563">MRAQITCDGVVLGSMVPGERLRIKRAAERITLLHPPGYDYFRLLRSKLHWGRGNAER</sequence>
<comment type="caution">
    <text evidence="1">The sequence shown here is derived from an EMBL/GenBank/DDBJ whole genome shotgun (WGS) entry which is preliminary data.</text>
</comment>
<dbReference type="InterPro" id="IPR016064">
    <property type="entry name" value="NAD/diacylglycerol_kinase_sf"/>
</dbReference>
<evidence type="ECO:0000313" key="1">
    <source>
        <dbReference type="EMBL" id="EQD30143.1"/>
    </source>
</evidence>
<dbReference type="EMBL" id="AUZY01012418">
    <property type="protein sequence ID" value="EQD30143.1"/>
    <property type="molecule type" value="Genomic_DNA"/>
</dbReference>
<organism evidence="1">
    <name type="scientific">mine drainage metagenome</name>
    <dbReference type="NCBI Taxonomy" id="410659"/>
    <lineage>
        <taxon>unclassified sequences</taxon>
        <taxon>metagenomes</taxon>
        <taxon>ecological metagenomes</taxon>
    </lineage>
</organism>
<proteinExistence type="predicted"/>
<accession>T0YAK3</accession>